<sequence length="60" mass="6592">MSQTSHHDQLPEPSGYYLNLDLAQSGLGTNSCGPALPDAYRITGPSLSCRWTMAWRPLDN</sequence>
<dbReference type="OrthoDB" id="9762066at2"/>
<feature type="domain" description="Beta galactosidase small chain/" evidence="1">
    <location>
        <begin position="2"/>
        <end position="49"/>
    </location>
</feature>
<dbReference type="STRING" id="592010.GCWU000182_000556"/>
<organism evidence="2 3">
    <name type="scientific">Abiotrophia defectiva ATCC 49176</name>
    <dbReference type="NCBI Taxonomy" id="592010"/>
    <lineage>
        <taxon>Bacteria</taxon>
        <taxon>Bacillati</taxon>
        <taxon>Bacillota</taxon>
        <taxon>Bacilli</taxon>
        <taxon>Lactobacillales</taxon>
        <taxon>Aerococcaceae</taxon>
        <taxon>Abiotrophia</taxon>
    </lineage>
</organism>
<evidence type="ECO:0000313" key="3">
    <source>
        <dbReference type="Proteomes" id="UP000019050"/>
    </source>
</evidence>
<reference evidence="2" key="1">
    <citation type="submission" date="2013-06" db="EMBL/GenBank/DDBJ databases">
        <authorList>
            <person name="Weinstock G."/>
            <person name="Sodergren E."/>
            <person name="Clifton S."/>
            <person name="Fulton L."/>
            <person name="Fulton B."/>
            <person name="Courtney L."/>
            <person name="Fronick C."/>
            <person name="Harrison M."/>
            <person name="Strong C."/>
            <person name="Farmer C."/>
            <person name="Delahaunty K."/>
            <person name="Markovic C."/>
            <person name="Hall O."/>
            <person name="Minx P."/>
            <person name="Tomlinson C."/>
            <person name="Mitreva M."/>
            <person name="Nelson J."/>
            <person name="Hou S."/>
            <person name="Wollam A."/>
            <person name="Pepin K.H."/>
            <person name="Johnson M."/>
            <person name="Bhonagiri V."/>
            <person name="Nash W.E."/>
            <person name="Warren W."/>
            <person name="Chinwalla A."/>
            <person name="Mardis E.R."/>
            <person name="Wilson R.K."/>
        </authorList>
    </citation>
    <scope>NUCLEOTIDE SEQUENCE [LARGE SCALE GENOMIC DNA]</scope>
    <source>
        <strain evidence="2">ATCC 49176</strain>
    </source>
</reference>
<dbReference type="InterPro" id="IPR011013">
    <property type="entry name" value="Gal_mutarotase_sf_dom"/>
</dbReference>
<evidence type="ECO:0000259" key="1">
    <source>
        <dbReference type="Pfam" id="PF02929"/>
    </source>
</evidence>
<evidence type="ECO:0000313" key="2">
    <source>
        <dbReference type="EMBL" id="ESK66213.1"/>
    </source>
</evidence>
<dbReference type="AlphaFoldDB" id="W1Q4M5"/>
<dbReference type="HOGENOM" id="CLU_2930420_0_0_9"/>
<dbReference type="GO" id="GO:0009341">
    <property type="term" value="C:beta-galactosidase complex"/>
    <property type="evidence" value="ECO:0007669"/>
    <property type="project" value="InterPro"/>
</dbReference>
<gene>
    <name evidence="2" type="ORF">GCWU000182_000556</name>
</gene>
<dbReference type="InterPro" id="IPR004199">
    <property type="entry name" value="B-gal_small/dom_5"/>
</dbReference>
<dbReference type="GO" id="GO:0004565">
    <property type="term" value="F:beta-galactosidase activity"/>
    <property type="evidence" value="ECO:0007669"/>
    <property type="project" value="InterPro"/>
</dbReference>
<accession>W1Q4M5</accession>
<dbReference type="Proteomes" id="UP000019050">
    <property type="component" value="Unassembled WGS sequence"/>
</dbReference>
<name>W1Q4M5_ABIDE</name>
<keyword evidence="3" id="KW-1185">Reference proteome</keyword>
<dbReference type="Gene3D" id="2.70.98.10">
    <property type="match status" value="1"/>
</dbReference>
<proteinExistence type="predicted"/>
<comment type="caution">
    <text evidence="2">The sequence shown here is derived from an EMBL/GenBank/DDBJ whole genome shotgun (WGS) entry which is preliminary data.</text>
</comment>
<protein>
    <recommendedName>
        <fullName evidence="1">Beta galactosidase small chain/ domain-containing protein</fullName>
    </recommendedName>
</protein>
<dbReference type="EMBL" id="ACIN03000003">
    <property type="protein sequence ID" value="ESK66213.1"/>
    <property type="molecule type" value="Genomic_DNA"/>
</dbReference>
<dbReference type="Pfam" id="PF02929">
    <property type="entry name" value="Bgal_small_N"/>
    <property type="match status" value="1"/>
</dbReference>
<dbReference type="SUPFAM" id="SSF74650">
    <property type="entry name" value="Galactose mutarotase-like"/>
    <property type="match status" value="1"/>
</dbReference>
<dbReference type="InterPro" id="IPR014718">
    <property type="entry name" value="GH-type_carb-bd"/>
</dbReference>
<dbReference type="GO" id="GO:0005975">
    <property type="term" value="P:carbohydrate metabolic process"/>
    <property type="evidence" value="ECO:0007669"/>
    <property type="project" value="InterPro"/>
</dbReference>
<dbReference type="GO" id="GO:0030246">
    <property type="term" value="F:carbohydrate binding"/>
    <property type="evidence" value="ECO:0007669"/>
    <property type="project" value="InterPro"/>
</dbReference>